<dbReference type="InParanoid" id="Q0U9T9"/>
<dbReference type="Proteomes" id="UP000001055">
    <property type="component" value="Unassembled WGS sequence"/>
</dbReference>
<organism evidence="1 2">
    <name type="scientific">Phaeosphaeria nodorum (strain SN15 / ATCC MYA-4574 / FGSC 10173)</name>
    <name type="common">Glume blotch fungus</name>
    <name type="synonym">Parastagonospora nodorum</name>
    <dbReference type="NCBI Taxonomy" id="321614"/>
    <lineage>
        <taxon>Eukaryota</taxon>
        <taxon>Fungi</taxon>
        <taxon>Dikarya</taxon>
        <taxon>Ascomycota</taxon>
        <taxon>Pezizomycotina</taxon>
        <taxon>Dothideomycetes</taxon>
        <taxon>Pleosporomycetidae</taxon>
        <taxon>Pleosporales</taxon>
        <taxon>Pleosporineae</taxon>
        <taxon>Phaeosphaeriaceae</taxon>
        <taxon>Parastagonospora</taxon>
    </lineage>
</organism>
<dbReference type="GeneID" id="5978625"/>
<reference evidence="2" key="1">
    <citation type="journal article" date="2007" name="Plant Cell">
        <title>Dothideomycete-plant interactions illuminated by genome sequencing and EST analysis of the wheat pathogen Stagonospora nodorum.</title>
        <authorList>
            <person name="Hane J.K."/>
            <person name="Lowe R.G."/>
            <person name="Solomon P.S."/>
            <person name="Tan K.C."/>
            <person name="Schoch C.L."/>
            <person name="Spatafora J.W."/>
            <person name="Crous P.W."/>
            <person name="Kodira C."/>
            <person name="Birren B.W."/>
            <person name="Galagan J.E."/>
            <person name="Torriani S.F."/>
            <person name="McDonald B.A."/>
            <person name="Oliver R.P."/>
        </authorList>
    </citation>
    <scope>NUCLEOTIDE SEQUENCE [LARGE SCALE GENOMIC DNA]</scope>
    <source>
        <strain evidence="2">SN15 / ATCC MYA-4574 / FGSC 10173</strain>
    </source>
</reference>
<dbReference type="AlphaFoldDB" id="Q0U9T9"/>
<sequence length="56" mass="6266">MSTQSRWQIEAPLSQIAPQQTRSPCEARQVFTAACIEDPSEIYGALDLAVIKIKFQ</sequence>
<dbReference type="KEGG" id="pno:SNOG_11475"/>
<dbReference type="RefSeq" id="XP_001801717.1">
    <property type="nucleotide sequence ID" value="XM_001801665.1"/>
</dbReference>
<dbReference type="EMBL" id="CH445343">
    <property type="protein sequence ID" value="EAT81183.1"/>
    <property type="molecule type" value="Genomic_DNA"/>
</dbReference>
<protein>
    <submittedName>
        <fullName evidence="1">Uncharacterized protein</fullName>
    </submittedName>
</protein>
<accession>Q0U9T9</accession>
<proteinExistence type="predicted"/>
<evidence type="ECO:0000313" key="1">
    <source>
        <dbReference type="EMBL" id="EAT81183.1"/>
    </source>
</evidence>
<evidence type="ECO:0000313" key="2">
    <source>
        <dbReference type="Proteomes" id="UP000001055"/>
    </source>
</evidence>
<name>Q0U9T9_PHANO</name>
<gene>
    <name evidence="1" type="ORF">SNOG_11475</name>
</gene>